<proteinExistence type="predicted"/>
<protein>
    <recommendedName>
        <fullName evidence="1">Xylose isomerase-like TIM barrel domain-containing protein</fullName>
    </recommendedName>
</protein>
<organism evidence="2 3">
    <name type="scientific">Candidatus Abawacabacteria bacterium RBG_16_42_10</name>
    <dbReference type="NCBI Taxonomy" id="1817814"/>
    <lineage>
        <taxon>Bacteria</taxon>
        <taxon>Candidatus Abawacaibacteriota</taxon>
    </lineage>
</organism>
<dbReference type="EMBL" id="MEWR01000011">
    <property type="protein sequence ID" value="OGC82098.1"/>
    <property type="molecule type" value="Genomic_DNA"/>
</dbReference>
<dbReference type="AlphaFoldDB" id="A0A1F4XKF0"/>
<dbReference type="InterPro" id="IPR013022">
    <property type="entry name" value="Xyl_isomerase-like_TIM-brl"/>
</dbReference>
<evidence type="ECO:0000313" key="3">
    <source>
        <dbReference type="Proteomes" id="UP000177614"/>
    </source>
</evidence>
<gene>
    <name evidence="2" type="ORF">A2V81_03030</name>
</gene>
<accession>A0A1F4XKF0</accession>
<feature type="domain" description="Xylose isomerase-like TIM barrel" evidence="1">
    <location>
        <begin position="18"/>
        <end position="214"/>
    </location>
</feature>
<dbReference type="Pfam" id="PF01261">
    <property type="entry name" value="AP_endonuc_2"/>
    <property type="match status" value="1"/>
</dbReference>
<dbReference type="InterPro" id="IPR036237">
    <property type="entry name" value="Xyl_isomerase-like_sf"/>
</dbReference>
<dbReference type="Gene3D" id="3.20.20.150">
    <property type="entry name" value="Divalent-metal-dependent TIM barrel enzymes"/>
    <property type="match status" value="1"/>
</dbReference>
<dbReference type="STRING" id="1817814.A2V81_03030"/>
<name>A0A1F4XKF0_9BACT</name>
<dbReference type="SUPFAM" id="SSF51658">
    <property type="entry name" value="Xylose isomerase-like"/>
    <property type="match status" value="1"/>
</dbReference>
<evidence type="ECO:0000313" key="2">
    <source>
        <dbReference type="EMBL" id="OGC82098.1"/>
    </source>
</evidence>
<reference evidence="2 3" key="1">
    <citation type="journal article" date="2016" name="Nat. Commun.">
        <title>Thousands of microbial genomes shed light on interconnected biogeochemical processes in an aquifer system.</title>
        <authorList>
            <person name="Anantharaman K."/>
            <person name="Brown C.T."/>
            <person name="Hug L.A."/>
            <person name="Sharon I."/>
            <person name="Castelle C.J."/>
            <person name="Probst A.J."/>
            <person name="Thomas B.C."/>
            <person name="Singh A."/>
            <person name="Wilkins M.J."/>
            <person name="Karaoz U."/>
            <person name="Brodie E.L."/>
            <person name="Williams K.H."/>
            <person name="Hubbard S.S."/>
            <person name="Banfield J.F."/>
        </authorList>
    </citation>
    <scope>NUCLEOTIDE SEQUENCE [LARGE SCALE GENOMIC DNA]</scope>
</reference>
<dbReference type="Proteomes" id="UP000177614">
    <property type="component" value="Unassembled WGS sequence"/>
</dbReference>
<comment type="caution">
    <text evidence="2">The sequence shown here is derived from an EMBL/GenBank/DDBJ whole genome shotgun (WGS) entry which is preliminary data.</text>
</comment>
<sequence length="264" mass="30590">MLCLSSGCLYKYGLNRIFEFTKDAGYEGVDIILNDIFDTRDPDYLLRLQEFFKIPIVSLSLTSDASPKRFQSALEIAETVGVPLLNARPPLFTNIRYAQWFKNEIPKIQKKTKVKICIENPPATTGIFLPQYSLRNIEDLRRFDYICLDTAHLASQKLPLLRVYKIIRKRLEFVYISNFHNGMYNQPLDEGEIPLESFLTHLRKDNFNKPICIKFSLEAMGAGDKTKVMDNLRKAKEFYEEYFLKKEVDVGGGSSEDDDEKEEK</sequence>
<evidence type="ECO:0000259" key="1">
    <source>
        <dbReference type="Pfam" id="PF01261"/>
    </source>
</evidence>